<gene>
    <name evidence="2" type="ORF">EYF80_016238</name>
</gene>
<evidence type="ECO:0000313" key="2">
    <source>
        <dbReference type="EMBL" id="TNN73643.1"/>
    </source>
</evidence>
<proteinExistence type="predicted"/>
<feature type="region of interest" description="Disordered" evidence="1">
    <location>
        <begin position="28"/>
        <end position="52"/>
    </location>
</feature>
<evidence type="ECO:0000256" key="1">
    <source>
        <dbReference type="SAM" id="MobiDB-lite"/>
    </source>
</evidence>
<dbReference type="EMBL" id="SRLO01000123">
    <property type="protein sequence ID" value="TNN73643.1"/>
    <property type="molecule type" value="Genomic_DNA"/>
</dbReference>
<sequence length="139" mass="15674">MPPQAPATWTHSSKVLYTDTRTELRARDVTAREQTGRYPGSPGSPVKTPVRSADGRVSVLKLQQQQRVRLVECLPYEFLDVKYSSEALTSFLRASRDVRRPRMELRPTSLASCASWDEYCSRSFSVLTASLMVSSGDWD</sequence>
<protein>
    <submittedName>
        <fullName evidence="2">Uncharacterized protein</fullName>
    </submittedName>
</protein>
<evidence type="ECO:0000313" key="3">
    <source>
        <dbReference type="Proteomes" id="UP000314294"/>
    </source>
</evidence>
<dbReference type="Proteomes" id="UP000314294">
    <property type="component" value="Unassembled WGS sequence"/>
</dbReference>
<organism evidence="2 3">
    <name type="scientific">Liparis tanakae</name>
    <name type="common">Tanaka's snailfish</name>
    <dbReference type="NCBI Taxonomy" id="230148"/>
    <lineage>
        <taxon>Eukaryota</taxon>
        <taxon>Metazoa</taxon>
        <taxon>Chordata</taxon>
        <taxon>Craniata</taxon>
        <taxon>Vertebrata</taxon>
        <taxon>Euteleostomi</taxon>
        <taxon>Actinopterygii</taxon>
        <taxon>Neopterygii</taxon>
        <taxon>Teleostei</taxon>
        <taxon>Neoteleostei</taxon>
        <taxon>Acanthomorphata</taxon>
        <taxon>Eupercaria</taxon>
        <taxon>Perciformes</taxon>
        <taxon>Cottioidei</taxon>
        <taxon>Cottales</taxon>
        <taxon>Liparidae</taxon>
        <taxon>Liparis</taxon>
    </lineage>
</organism>
<accession>A0A4Z2I952</accession>
<name>A0A4Z2I952_9TELE</name>
<comment type="caution">
    <text evidence="2">The sequence shown here is derived from an EMBL/GenBank/DDBJ whole genome shotgun (WGS) entry which is preliminary data.</text>
</comment>
<keyword evidence="3" id="KW-1185">Reference proteome</keyword>
<reference evidence="2 3" key="1">
    <citation type="submission" date="2019-03" db="EMBL/GenBank/DDBJ databases">
        <title>First draft genome of Liparis tanakae, snailfish: a comprehensive survey of snailfish specific genes.</title>
        <authorList>
            <person name="Kim W."/>
            <person name="Song I."/>
            <person name="Jeong J.-H."/>
            <person name="Kim D."/>
            <person name="Kim S."/>
            <person name="Ryu S."/>
            <person name="Song J.Y."/>
            <person name="Lee S.K."/>
        </authorList>
    </citation>
    <scope>NUCLEOTIDE SEQUENCE [LARGE SCALE GENOMIC DNA]</scope>
    <source>
        <tissue evidence="2">Muscle</tissue>
    </source>
</reference>
<dbReference type="AlphaFoldDB" id="A0A4Z2I952"/>